<evidence type="ECO:0000313" key="1">
    <source>
        <dbReference type="EMBL" id="KAH6931666.1"/>
    </source>
</evidence>
<dbReference type="Proteomes" id="UP000821845">
    <property type="component" value="Chromosome 5"/>
</dbReference>
<sequence length="259" mass="29086">MENLKVKELIEICEELGLTLGRAKRKQAILEIMKKEGVTAEEVDEAWADIKERREEAERRELREEAEKREHQPSTSLAAKDRQKRRAKLVDSSWRQTGEAGILPEEVDLFTERSQEPSVRRALEVNLDGPGERARPASEPRGSSSSFRRIVWRRGCCNARDLNSNLHCSGKIFKLGERLMQVASTTADCLMQSAATLAVRLTQSTAIPHAPARQTLSPTGRIPASNLRRFLIGGFNWLMQGIQKGAIKEASRGVTRESD</sequence>
<comment type="caution">
    <text evidence="1">The sequence shown here is derived from an EMBL/GenBank/DDBJ whole genome shotgun (WGS) entry which is preliminary data.</text>
</comment>
<name>A0ACB7S9N1_HYAAI</name>
<protein>
    <submittedName>
        <fullName evidence="1">Uncharacterized protein</fullName>
    </submittedName>
</protein>
<evidence type="ECO:0000313" key="2">
    <source>
        <dbReference type="Proteomes" id="UP000821845"/>
    </source>
</evidence>
<reference evidence="1" key="1">
    <citation type="submission" date="2020-05" db="EMBL/GenBank/DDBJ databases">
        <title>Large-scale comparative analyses of tick genomes elucidate their genetic diversity and vector capacities.</title>
        <authorList>
            <person name="Jia N."/>
            <person name="Wang J."/>
            <person name="Shi W."/>
            <person name="Du L."/>
            <person name="Sun Y."/>
            <person name="Zhan W."/>
            <person name="Jiang J."/>
            <person name="Wang Q."/>
            <person name="Zhang B."/>
            <person name="Ji P."/>
            <person name="Sakyi L.B."/>
            <person name="Cui X."/>
            <person name="Yuan T."/>
            <person name="Jiang B."/>
            <person name="Yang W."/>
            <person name="Lam T.T.-Y."/>
            <person name="Chang Q."/>
            <person name="Ding S."/>
            <person name="Wang X."/>
            <person name="Zhu J."/>
            <person name="Ruan X."/>
            <person name="Zhao L."/>
            <person name="Wei J."/>
            <person name="Que T."/>
            <person name="Du C."/>
            <person name="Cheng J."/>
            <person name="Dai P."/>
            <person name="Han X."/>
            <person name="Huang E."/>
            <person name="Gao Y."/>
            <person name="Liu J."/>
            <person name="Shao H."/>
            <person name="Ye R."/>
            <person name="Li L."/>
            <person name="Wei W."/>
            <person name="Wang X."/>
            <person name="Wang C."/>
            <person name="Yang T."/>
            <person name="Huo Q."/>
            <person name="Li W."/>
            <person name="Guo W."/>
            <person name="Chen H."/>
            <person name="Zhou L."/>
            <person name="Ni X."/>
            <person name="Tian J."/>
            <person name="Zhou Y."/>
            <person name="Sheng Y."/>
            <person name="Liu T."/>
            <person name="Pan Y."/>
            <person name="Xia L."/>
            <person name="Li J."/>
            <person name="Zhao F."/>
            <person name="Cao W."/>
        </authorList>
    </citation>
    <scope>NUCLEOTIDE SEQUENCE</scope>
    <source>
        <strain evidence="1">Hyas-2018</strain>
    </source>
</reference>
<gene>
    <name evidence="1" type="ORF">HPB50_026536</name>
</gene>
<accession>A0ACB7S9N1</accession>
<dbReference type="EMBL" id="CM023485">
    <property type="protein sequence ID" value="KAH6931666.1"/>
    <property type="molecule type" value="Genomic_DNA"/>
</dbReference>
<keyword evidence="2" id="KW-1185">Reference proteome</keyword>
<organism evidence="1 2">
    <name type="scientific">Hyalomma asiaticum</name>
    <name type="common">Tick</name>
    <dbReference type="NCBI Taxonomy" id="266040"/>
    <lineage>
        <taxon>Eukaryota</taxon>
        <taxon>Metazoa</taxon>
        <taxon>Ecdysozoa</taxon>
        <taxon>Arthropoda</taxon>
        <taxon>Chelicerata</taxon>
        <taxon>Arachnida</taxon>
        <taxon>Acari</taxon>
        <taxon>Parasitiformes</taxon>
        <taxon>Ixodida</taxon>
        <taxon>Ixodoidea</taxon>
        <taxon>Ixodidae</taxon>
        <taxon>Hyalomminae</taxon>
        <taxon>Hyalomma</taxon>
    </lineage>
</organism>
<proteinExistence type="predicted"/>